<sequence>MISNENEWNQLSPKKVLEKPCFGDDEQENDAFNRCSNVTPKSKFIVNEKDTTKKTKIKKKKSIVNVSEINLFCMLNETIKTVTMMKLSPVLSHLVCFLLLLLRYHIVQTPNKKKKKEKTSPQSKIVLRAAQNVKSHNGTLVWTKSSRPTSASKERTTQEKCMFGDIMKDVTNEPDESSNAVNRPMSLCKDVLRSSNEYQSEVKEAIQLEQDDNIVQEKCLQSTKDATQENTTATKEETIPKELPSKEVETIKEQSEAQSEKDVKTNHPTYRPLRIVWGPPKKLDEAFMLKPQASMKQSTQSEKTNKASAPTRIRVGHNSGYNTLAPRAGNRERHRFYRKVDSFVLYARLFMSKKKKINDNNKRIVLGNRNNTSSTSGENEKKIEHNESIQCTDINMASDSITTIASSQKDELNTFVQVNQDTNVNNKSSTLNPFAGLSLEESQQLFVRLFNAANLNAEINTKNANVSNANFPFTPPTTLTFGLFFFFNNYVLFRIKSQRLLFVLRCNRPTHFVVTKRSS</sequence>
<keyword evidence="1" id="KW-0812">Transmembrane</keyword>
<name>X6LV36_RETFI</name>
<proteinExistence type="predicted"/>
<organism evidence="2 3">
    <name type="scientific">Reticulomyxa filosa</name>
    <dbReference type="NCBI Taxonomy" id="46433"/>
    <lineage>
        <taxon>Eukaryota</taxon>
        <taxon>Sar</taxon>
        <taxon>Rhizaria</taxon>
        <taxon>Retaria</taxon>
        <taxon>Foraminifera</taxon>
        <taxon>Monothalamids</taxon>
        <taxon>Reticulomyxidae</taxon>
        <taxon>Reticulomyxa</taxon>
    </lineage>
</organism>
<reference evidence="2 3" key="1">
    <citation type="journal article" date="2013" name="Curr. Biol.">
        <title>The Genome of the Foraminiferan Reticulomyxa filosa.</title>
        <authorList>
            <person name="Glockner G."/>
            <person name="Hulsmann N."/>
            <person name="Schleicher M."/>
            <person name="Noegel A.A."/>
            <person name="Eichinger L."/>
            <person name="Gallinger C."/>
            <person name="Pawlowski J."/>
            <person name="Sierra R."/>
            <person name="Euteneuer U."/>
            <person name="Pillet L."/>
            <person name="Moustafa A."/>
            <person name="Platzer M."/>
            <person name="Groth M."/>
            <person name="Szafranski K."/>
            <person name="Schliwa M."/>
        </authorList>
    </citation>
    <scope>NUCLEOTIDE SEQUENCE [LARGE SCALE GENOMIC DNA]</scope>
</reference>
<feature type="transmembrane region" description="Helical" evidence="1">
    <location>
        <begin position="87"/>
        <end position="106"/>
    </location>
</feature>
<evidence type="ECO:0000313" key="2">
    <source>
        <dbReference type="EMBL" id="ETO04590.1"/>
    </source>
</evidence>
<accession>X6LV36</accession>
<protein>
    <submittedName>
        <fullName evidence="2">Uncharacterized protein</fullName>
    </submittedName>
</protein>
<gene>
    <name evidence="2" type="ORF">RFI_32806</name>
</gene>
<keyword evidence="1" id="KW-1133">Transmembrane helix</keyword>
<comment type="caution">
    <text evidence="2">The sequence shown here is derived from an EMBL/GenBank/DDBJ whole genome shotgun (WGS) entry which is preliminary data.</text>
</comment>
<keyword evidence="3" id="KW-1185">Reference proteome</keyword>
<dbReference type="EMBL" id="ASPP01029166">
    <property type="protein sequence ID" value="ETO04590.1"/>
    <property type="molecule type" value="Genomic_DNA"/>
</dbReference>
<dbReference type="Proteomes" id="UP000023152">
    <property type="component" value="Unassembled WGS sequence"/>
</dbReference>
<dbReference type="AlphaFoldDB" id="X6LV36"/>
<feature type="transmembrane region" description="Helical" evidence="1">
    <location>
        <begin position="473"/>
        <end position="493"/>
    </location>
</feature>
<evidence type="ECO:0000313" key="3">
    <source>
        <dbReference type="Proteomes" id="UP000023152"/>
    </source>
</evidence>
<evidence type="ECO:0000256" key="1">
    <source>
        <dbReference type="SAM" id="Phobius"/>
    </source>
</evidence>
<keyword evidence="1" id="KW-0472">Membrane</keyword>